<feature type="coiled-coil region" evidence="18">
    <location>
        <begin position="822"/>
        <end position="884"/>
    </location>
</feature>
<dbReference type="FunFam" id="3.40.850.10:FF:000011">
    <property type="entry name" value="Kinesin family member 21A"/>
    <property type="match status" value="1"/>
</dbReference>
<dbReference type="CDD" id="cd00200">
    <property type="entry name" value="WD40"/>
    <property type="match status" value="1"/>
</dbReference>
<sequence length="1387" mass="154638">MGCALILRATLVSPKPVLPSPCFSSHRIRPQLPKEKIEGCHICTSVTPGEPQVLLGKDKAFTYDFVFDLDTWQERIYTTCMGKLIEGCFEGYNATVLAYGQTGAGKTYTMGTGFDMSISEEEQGIIPRAISHLFSGIEERRRAAQSQGLAAPEFKVSAQFLELYNEEILDLFDSTRDPDSRHRKSNIKIHEDASGSIYTTGVTSRLISSQDELIQCLKQGALSRTTASTQMNVQSSRSHAIFTIYLCQTRVCARPDSLLDGSQPAAEYETLTAKFHFVDLAGSERLKRTGATGERAKEGISINCGLLALGNVISALGDQSKKVVHVPYRDSKLTRLLQDSLGGNSQTIMIACVSPSDRDFMETLNTLKYANRARNIKNKVVVNQDKTSQQISALRAEIARLQMELMEYKAGKRVIGEDGTEGYSDLFRENAMLQKENSALRMRVKAMQEAIDAINSRVTYLMSQEANMMLAKAGDGNEAIGTLIQNYIREIEELRTKLLESESMNESLRRSLSRVSARGPFPVGSSPGPGLAGICSPAAALDTEADLADLTCEIEIKQKLIDELENSQRRLQTLKHQYEEKLILLQNKIRDTQLERDRVLQNLSTMECYTEEKANKIKADYEKRLKEMNRDLQKLQAAQKEHARLLKNQSRYERELRKLQAEVAEMKKAKVALMKQMREEQQRRRLAETKRNREIAQLKKEQRRQEFQIRALESQKRQQEIVLRRKTIVLSFHQQRAHSYSWAMQKQHRCILCFWPARSQIVGQAWLSSTVWPSAQMPLLPSGCRKKFPKKGSSQTFSKAARLKWQSLERRIFDIVMQRMTIVNLEADMERLIKKREELSLLQEALLSKRAKLQAESPKEQKGLQELNEEIEVLGANIDYINDSISDCQATIMQIEETKEELDSTDTSVVISSCSLAEARLLLDNFLKASIDKGLQVAQKEAQIRLLEGRLRQTDVANSSQNHALLDALREKAESHPELQALIHNVQQGGHWHGKGGCVSQDSFWCQVSSSQVMCPLILWLRPADIGFTPPSSPPTRPRNDRNVFSRLTSTQSQGSALDKGIINPVGGTKNARTAPLQCVSVAEGHTKPVLCLDATDELLFTGSKDRSCKMWNLVTGQEIASLKGHPNNVVSIKYCSHTGLVFTVSTSYIKVWDIRDSARCVRTLTSSGQVISGDACAGTSSRTVTSVQGEHQINQIALNPAGTALYAAAGNTVRVWELSRMSPSTGKGEGVPSAIRGLLPAALPQVFEITEGMVGNISPTHNFEPPHYDGIECLAIQGDVLFSGSRDNGIKKWDLEQQELIQQIPNAHKDWVCALAFIPGRPMVLSACRGGVIKVWNVDNFTPVGEIKGHDSPINAICTNSKHIFTASSDLTVKLWSGRRLPAGSN</sequence>
<dbReference type="FunFam" id="2.130.10.10:FF:000475">
    <property type="entry name" value="Kinesin family member 21B"/>
    <property type="match status" value="1"/>
</dbReference>
<evidence type="ECO:0000256" key="6">
    <source>
        <dbReference type="ARBA" id="ARBA00022553"/>
    </source>
</evidence>
<keyword evidence="13 17" id="KW-0505">Motor protein</keyword>
<protein>
    <submittedName>
        <fullName evidence="20">Kinesin family member 21B</fullName>
    </submittedName>
</protein>
<dbReference type="PANTHER" id="PTHR47969:SF32">
    <property type="entry name" value="KINESIN-LIKE PROTEIN KIF21B ISOFORM X1"/>
    <property type="match status" value="1"/>
</dbReference>
<dbReference type="GO" id="GO:0030426">
    <property type="term" value="C:growth cone"/>
    <property type="evidence" value="ECO:0007669"/>
    <property type="project" value="UniProtKB-SubCell"/>
</dbReference>
<dbReference type="GO" id="GO:0007018">
    <property type="term" value="P:microtubule-based movement"/>
    <property type="evidence" value="ECO:0007669"/>
    <property type="project" value="InterPro"/>
</dbReference>
<dbReference type="SUPFAM" id="SSF52540">
    <property type="entry name" value="P-loop containing nucleoside triphosphate hydrolases"/>
    <property type="match status" value="1"/>
</dbReference>
<feature type="repeat" description="WD" evidence="16">
    <location>
        <begin position="1348"/>
        <end position="1378"/>
    </location>
</feature>
<keyword evidence="14" id="KW-0206">Cytoskeleton</keyword>
<keyword evidence="5" id="KW-0963">Cytoplasm</keyword>
<dbReference type="GO" id="GO:0005874">
    <property type="term" value="C:microtubule"/>
    <property type="evidence" value="ECO:0007669"/>
    <property type="project" value="UniProtKB-KW"/>
</dbReference>
<dbReference type="InterPro" id="IPR001752">
    <property type="entry name" value="Kinesin_motor_dom"/>
</dbReference>
<dbReference type="Pfam" id="PF23204">
    <property type="entry name" value="KIF21A_2nd"/>
    <property type="match status" value="1"/>
</dbReference>
<dbReference type="FunFam" id="2.130.10.10:FF:000158">
    <property type="entry name" value="Kinesin family member 21A"/>
    <property type="match status" value="1"/>
</dbReference>
<dbReference type="SMART" id="SM00129">
    <property type="entry name" value="KISc"/>
    <property type="match status" value="1"/>
</dbReference>
<dbReference type="InterPro" id="IPR019775">
    <property type="entry name" value="WD40_repeat_CS"/>
</dbReference>
<dbReference type="Pfam" id="PF00225">
    <property type="entry name" value="Kinesin"/>
    <property type="match status" value="1"/>
</dbReference>
<dbReference type="PROSITE" id="PS50082">
    <property type="entry name" value="WD_REPEATS_2"/>
    <property type="match status" value="4"/>
</dbReference>
<dbReference type="Pfam" id="PF25764">
    <property type="entry name" value="KIF21A_4th"/>
    <property type="match status" value="1"/>
</dbReference>
<evidence type="ECO:0000256" key="10">
    <source>
        <dbReference type="ARBA" id="ARBA00022741"/>
    </source>
</evidence>
<feature type="repeat" description="WD" evidence="16">
    <location>
        <begin position="1083"/>
        <end position="1122"/>
    </location>
</feature>
<dbReference type="SUPFAM" id="SSF46579">
    <property type="entry name" value="Prefoldin"/>
    <property type="match status" value="1"/>
</dbReference>
<dbReference type="GO" id="GO:0008017">
    <property type="term" value="F:microtubule binding"/>
    <property type="evidence" value="ECO:0007669"/>
    <property type="project" value="InterPro"/>
</dbReference>
<name>A0A8C5JQT1_JUNHY</name>
<dbReference type="PROSITE" id="PS50067">
    <property type="entry name" value="KINESIN_MOTOR_2"/>
    <property type="match status" value="1"/>
</dbReference>
<feature type="binding site" evidence="17">
    <location>
        <begin position="100"/>
        <end position="107"/>
    </location>
    <ligand>
        <name>ATP</name>
        <dbReference type="ChEBI" id="CHEBI:30616"/>
    </ligand>
</feature>
<evidence type="ECO:0000256" key="8">
    <source>
        <dbReference type="ARBA" id="ARBA00022701"/>
    </source>
</evidence>
<keyword evidence="9" id="KW-0677">Repeat</keyword>
<organism evidence="20 21">
    <name type="scientific">Junco hyemalis</name>
    <name type="common">Dark-eyed junco</name>
    <dbReference type="NCBI Taxonomy" id="40217"/>
    <lineage>
        <taxon>Eukaryota</taxon>
        <taxon>Metazoa</taxon>
        <taxon>Chordata</taxon>
        <taxon>Craniata</taxon>
        <taxon>Vertebrata</taxon>
        <taxon>Euteleostomi</taxon>
        <taxon>Archelosauria</taxon>
        <taxon>Archosauria</taxon>
        <taxon>Dinosauria</taxon>
        <taxon>Saurischia</taxon>
        <taxon>Theropoda</taxon>
        <taxon>Coelurosauria</taxon>
        <taxon>Aves</taxon>
        <taxon>Neognathae</taxon>
        <taxon>Neoaves</taxon>
        <taxon>Telluraves</taxon>
        <taxon>Australaves</taxon>
        <taxon>Passeriformes</taxon>
        <taxon>Passerellidae</taxon>
        <taxon>Junco</taxon>
    </lineage>
</organism>
<dbReference type="InterPro" id="IPR027640">
    <property type="entry name" value="Kinesin-like_fam"/>
</dbReference>
<evidence type="ECO:0000256" key="5">
    <source>
        <dbReference type="ARBA" id="ARBA00022490"/>
    </source>
</evidence>
<proteinExistence type="inferred from homology"/>
<keyword evidence="10 17" id="KW-0547">Nucleotide-binding</keyword>
<keyword evidence="11 17" id="KW-0067">ATP-binding</keyword>
<comment type="similarity">
    <text evidence="17">Belongs to the TRAFAC class myosin-kinesin ATPase superfamily. Kinesin family.</text>
</comment>
<evidence type="ECO:0000256" key="11">
    <source>
        <dbReference type="ARBA" id="ARBA00022840"/>
    </source>
</evidence>
<feature type="coiled-coil region" evidence="18">
    <location>
        <begin position="484"/>
        <end position="511"/>
    </location>
</feature>
<evidence type="ECO:0000256" key="14">
    <source>
        <dbReference type="ARBA" id="ARBA00023212"/>
    </source>
</evidence>
<evidence type="ECO:0000256" key="15">
    <source>
        <dbReference type="ARBA" id="ARBA00023273"/>
    </source>
</evidence>
<feature type="repeat" description="WD" evidence="16">
    <location>
        <begin position="1265"/>
        <end position="1304"/>
    </location>
</feature>
<keyword evidence="21" id="KW-1185">Reference proteome</keyword>
<dbReference type="SUPFAM" id="SSF50978">
    <property type="entry name" value="WD40 repeat-like"/>
    <property type="match status" value="1"/>
</dbReference>
<evidence type="ECO:0000313" key="21">
    <source>
        <dbReference type="Proteomes" id="UP000694408"/>
    </source>
</evidence>
<evidence type="ECO:0000256" key="16">
    <source>
        <dbReference type="PROSITE-ProRule" id="PRU00221"/>
    </source>
</evidence>
<dbReference type="PANTHER" id="PTHR47969">
    <property type="entry name" value="CHROMOSOME-ASSOCIATED KINESIN KIF4A-RELATED"/>
    <property type="match status" value="1"/>
</dbReference>
<dbReference type="Gene3D" id="3.40.850.10">
    <property type="entry name" value="Kinesin motor domain"/>
    <property type="match status" value="1"/>
</dbReference>
<feature type="repeat" description="WD" evidence="16">
    <location>
        <begin position="1306"/>
        <end position="1347"/>
    </location>
</feature>
<keyword evidence="15" id="KW-0966">Cell projection</keyword>
<evidence type="ECO:0000256" key="9">
    <source>
        <dbReference type="ARBA" id="ARBA00022737"/>
    </source>
</evidence>
<dbReference type="InterPro" id="IPR056532">
    <property type="entry name" value="KIF21A/B_hel_2"/>
</dbReference>
<dbReference type="GO" id="GO:0005875">
    <property type="term" value="C:microtubule associated complex"/>
    <property type="evidence" value="ECO:0007669"/>
    <property type="project" value="TreeGrafter"/>
</dbReference>
<dbReference type="GO" id="GO:0051231">
    <property type="term" value="P:spindle elongation"/>
    <property type="evidence" value="ECO:0007669"/>
    <property type="project" value="TreeGrafter"/>
</dbReference>
<evidence type="ECO:0000256" key="3">
    <source>
        <dbReference type="ARBA" id="ARBA00004489"/>
    </source>
</evidence>
<dbReference type="InterPro" id="IPR027417">
    <property type="entry name" value="P-loop_NTPase"/>
</dbReference>
<accession>A0A8C5JQT1</accession>
<evidence type="ECO:0000256" key="2">
    <source>
        <dbReference type="ARBA" id="ARBA00004279"/>
    </source>
</evidence>
<dbReference type="PROSITE" id="PS00411">
    <property type="entry name" value="KINESIN_MOTOR_1"/>
    <property type="match status" value="1"/>
</dbReference>
<feature type="domain" description="Kinesin motor" evidence="19">
    <location>
        <begin position="21"/>
        <end position="376"/>
    </location>
</feature>
<dbReference type="InterPro" id="IPR036322">
    <property type="entry name" value="WD40_repeat_dom_sf"/>
</dbReference>
<evidence type="ECO:0000256" key="7">
    <source>
        <dbReference type="ARBA" id="ARBA00022574"/>
    </source>
</evidence>
<dbReference type="InterPro" id="IPR036961">
    <property type="entry name" value="Kinesin_motor_dom_sf"/>
</dbReference>
<feature type="coiled-coil region" evidence="18">
    <location>
        <begin position="547"/>
        <end position="715"/>
    </location>
</feature>
<evidence type="ECO:0000313" key="20">
    <source>
        <dbReference type="Ensembl" id="ENSJHYP00000022237.1"/>
    </source>
</evidence>
<evidence type="ECO:0000256" key="13">
    <source>
        <dbReference type="ARBA" id="ARBA00023175"/>
    </source>
</evidence>
<dbReference type="Pfam" id="PF00400">
    <property type="entry name" value="WD40"/>
    <property type="match status" value="4"/>
</dbReference>
<keyword evidence="7 16" id="KW-0853">WD repeat</keyword>
<dbReference type="Gene3D" id="2.130.10.10">
    <property type="entry name" value="YVTN repeat-like/Quinoprotein amine dehydrogenase"/>
    <property type="match status" value="2"/>
</dbReference>
<dbReference type="PROSITE" id="PS00678">
    <property type="entry name" value="WD_REPEATS_1"/>
    <property type="match status" value="1"/>
</dbReference>
<dbReference type="PRINTS" id="PR00380">
    <property type="entry name" value="KINESINHEAVY"/>
</dbReference>
<keyword evidence="8" id="KW-0493">Microtubule</keyword>
<keyword evidence="6" id="KW-0597">Phosphoprotein</keyword>
<dbReference type="InterPro" id="IPR015943">
    <property type="entry name" value="WD40/YVTN_repeat-like_dom_sf"/>
</dbReference>
<dbReference type="GO" id="GO:0005524">
    <property type="term" value="F:ATP binding"/>
    <property type="evidence" value="ECO:0007669"/>
    <property type="project" value="UniProtKB-UniRule"/>
</dbReference>
<dbReference type="SMART" id="SM00320">
    <property type="entry name" value="WD40"/>
    <property type="match status" value="6"/>
</dbReference>
<dbReference type="CDD" id="cd01372">
    <property type="entry name" value="KISc_KIF4"/>
    <property type="match status" value="1"/>
</dbReference>
<evidence type="ECO:0000256" key="4">
    <source>
        <dbReference type="ARBA" id="ARBA00004624"/>
    </source>
</evidence>
<dbReference type="InterPro" id="IPR056533">
    <property type="entry name" value="KIF21A/B_hel_1"/>
</dbReference>
<dbReference type="GO" id="GO:0003777">
    <property type="term" value="F:microtubule motor activity"/>
    <property type="evidence" value="ECO:0007669"/>
    <property type="project" value="InterPro"/>
</dbReference>
<evidence type="ECO:0000259" key="19">
    <source>
        <dbReference type="PROSITE" id="PS50067"/>
    </source>
</evidence>
<dbReference type="Proteomes" id="UP000694408">
    <property type="component" value="Unplaced"/>
</dbReference>
<dbReference type="Ensembl" id="ENSJHYT00000026826.1">
    <property type="protein sequence ID" value="ENSJHYP00000022237.1"/>
    <property type="gene ID" value="ENSJHYG00000016105.1"/>
</dbReference>
<evidence type="ECO:0000256" key="1">
    <source>
        <dbReference type="ARBA" id="ARBA00004245"/>
    </source>
</evidence>
<dbReference type="InterPro" id="IPR019821">
    <property type="entry name" value="Kinesin_motor_CS"/>
</dbReference>
<feature type="coiled-coil region" evidence="18">
    <location>
        <begin position="384"/>
        <end position="450"/>
    </location>
</feature>
<comment type="subcellular location">
    <subcellularLocation>
        <location evidence="3">Cell projection</location>
        <location evidence="3">Axon</location>
    </subcellularLocation>
    <subcellularLocation>
        <location evidence="2">Cell projection</location>
        <location evidence="2">Dendrite</location>
    </subcellularLocation>
    <subcellularLocation>
        <location evidence="4">Cell projection</location>
        <location evidence="4">Growth cone</location>
    </subcellularLocation>
    <subcellularLocation>
        <location evidence="1">Cytoplasm</location>
        <location evidence="1">Cytoskeleton</location>
    </subcellularLocation>
</comment>
<evidence type="ECO:0000256" key="12">
    <source>
        <dbReference type="ARBA" id="ARBA00023054"/>
    </source>
</evidence>
<dbReference type="GO" id="GO:0030425">
    <property type="term" value="C:dendrite"/>
    <property type="evidence" value="ECO:0007669"/>
    <property type="project" value="UniProtKB-SubCell"/>
</dbReference>
<keyword evidence="12 18" id="KW-0175">Coiled coil</keyword>
<reference evidence="20" key="1">
    <citation type="submission" date="2025-08" db="UniProtKB">
        <authorList>
            <consortium name="Ensembl"/>
        </authorList>
    </citation>
    <scope>IDENTIFICATION</scope>
</reference>
<evidence type="ECO:0000256" key="17">
    <source>
        <dbReference type="PROSITE-ProRule" id="PRU00283"/>
    </source>
</evidence>
<dbReference type="PROSITE" id="PS50294">
    <property type="entry name" value="WD_REPEATS_REGION"/>
    <property type="match status" value="1"/>
</dbReference>
<evidence type="ECO:0000256" key="18">
    <source>
        <dbReference type="SAM" id="Coils"/>
    </source>
</evidence>
<dbReference type="CDD" id="cd22262">
    <property type="entry name" value="Rcc_KIF21B"/>
    <property type="match status" value="1"/>
</dbReference>
<reference evidence="20" key="2">
    <citation type="submission" date="2025-09" db="UniProtKB">
        <authorList>
            <consortium name="Ensembl"/>
        </authorList>
    </citation>
    <scope>IDENTIFICATION</scope>
</reference>
<dbReference type="InterPro" id="IPR001680">
    <property type="entry name" value="WD40_rpt"/>
</dbReference>
<dbReference type="GO" id="GO:0007052">
    <property type="term" value="P:mitotic spindle organization"/>
    <property type="evidence" value="ECO:0007669"/>
    <property type="project" value="TreeGrafter"/>
</dbReference>
<dbReference type="Pfam" id="PF23203">
    <property type="entry name" value="KIF21A"/>
    <property type="match status" value="1"/>
</dbReference>